<dbReference type="AlphaFoldDB" id="A0A6L2P3A3"/>
<name>A0A6L2P3A3_TANCI</name>
<feature type="region of interest" description="Disordered" evidence="1">
    <location>
        <begin position="1"/>
        <end position="22"/>
    </location>
</feature>
<keyword evidence="3" id="KW-0808">Transferase</keyword>
<organism evidence="3">
    <name type="scientific">Tanacetum cinerariifolium</name>
    <name type="common">Dalmatian daisy</name>
    <name type="synonym">Chrysanthemum cinerariifolium</name>
    <dbReference type="NCBI Taxonomy" id="118510"/>
    <lineage>
        <taxon>Eukaryota</taxon>
        <taxon>Viridiplantae</taxon>
        <taxon>Streptophyta</taxon>
        <taxon>Embryophyta</taxon>
        <taxon>Tracheophyta</taxon>
        <taxon>Spermatophyta</taxon>
        <taxon>Magnoliopsida</taxon>
        <taxon>eudicotyledons</taxon>
        <taxon>Gunneridae</taxon>
        <taxon>Pentapetalae</taxon>
        <taxon>asterids</taxon>
        <taxon>campanulids</taxon>
        <taxon>Asterales</taxon>
        <taxon>Asteraceae</taxon>
        <taxon>Asteroideae</taxon>
        <taxon>Anthemideae</taxon>
        <taxon>Anthemidinae</taxon>
        <taxon>Tanacetum</taxon>
    </lineage>
</organism>
<comment type="caution">
    <text evidence="3">The sequence shown here is derived from an EMBL/GenBank/DDBJ whole genome shotgun (WGS) entry which is preliminary data.</text>
</comment>
<dbReference type="GO" id="GO:0003676">
    <property type="term" value="F:nucleic acid binding"/>
    <property type="evidence" value="ECO:0007669"/>
    <property type="project" value="InterPro"/>
</dbReference>
<keyword evidence="3" id="KW-0548">Nucleotidyltransferase</keyword>
<dbReference type="Pfam" id="PF24626">
    <property type="entry name" value="SH3_Tf2-1"/>
    <property type="match status" value="1"/>
</dbReference>
<proteinExistence type="predicted"/>
<dbReference type="PANTHER" id="PTHR46148:SF59">
    <property type="entry name" value="NUCLEOTIDYLTRANSFERASE, RIBONUCLEASE H"/>
    <property type="match status" value="1"/>
</dbReference>
<sequence>MRTRSRSRSRNNSPQREASPAIVEPLRIKLPFLEDKFQEDPPPEVMMADNRTMAELLQAPTEGYEDAIVIPETTANNFELKHGFIELCCGWKLFGQNASRVLEIIESKSKVHQSQAKAVVAKVSTSSSTPAISSDVAELKDMVKALLLDKKNQSPAPTPSSTPAPVKSVEPNYVTCDGAHSYQNCPATNENAYQDNIQEPTSSTLGTLPGNTITNPKEELKGITTRSGVAYQGPKTPYPSKQGTEGITTRSGVAYQGPKTPYPSKQGIENVHLLLAEFSYNNSYHSSIQCAPFEALYGRKCRSPVLWAEIGESSLIGPELVQETTDKVVLIKEKLKAARDRQKSYANNRRKPLEFEVGDHVLLKVSPWKGVVRFGTKGKLAPRYVGTLEILERIGLVAYRLRLPEELSSVHDTFHVLNLKKCLTDANLHVPLDEIKIDKTLRFVEEPVEIMDREVRSLKRSKISLVKVCWNSKRGPDFT</sequence>
<feature type="domain" description="Tf2-1-like SH3-like" evidence="2">
    <location>
        <begin position="358"/>
        <end position="422"/>
    </location>
</feature>
<dbReference type="Gene3D" id="3.30.420.10">
    <property type="entry name" value="Ribonuclease H-like superfamily/Ribonuclease H"/>
    <property type="match status" value="1"/>
</dbReference>
<dbReference type="InterPro" id="IPR056924">
    <property type="entry name" value="SH3_Tf2-1"/>
</dbReference>
<dbReference type="GO" id="GO:0003964">
    <property type="term" value="F:RNA-directed DNA polymerase activity"/>
    <property type="evidence" value="ECO:0007669"/>
    <property type="project" value="UniProtKB-KW"/>
</dbReference>
<keyword evidence="3" id="KW-0695">RNA-directed DNA polymerase</keyword>
<dbReference type="PANTHER" id="PTHR46148">
    <property type="entry name" value="CHROMO DOMAIN-CONTAINING PROTEIN"/>
    <property type="match status" value="1"/>
</dbReference>
<gene>
    <name evidence="3" type="ORF">Tci_064959</name>
</gene>
<accession>A0A6L2P3A3</accession>
<reference evidence="3" key="1">
    <citation type="journal article" date="2019" name="Sci. Rep.">
        <title>Draft genome of Tanacetum cinerariifolium, the natural source of mosquito coil.</title>
        <authorList>
            <person name="Yamashiro T."/>
            <person name="Shiraishi A."/>
            <person name="Satake H."/>
            <person name="Nakayama K."/>
        </authorList>
    </citation>
    <scope>NUCLEOTIDE SEQUENCE</scope>
</reference>
<protein>
    <submittedName>
        <fullName evidence="3">Putative reverse transcriptase domain-containing protein</fullName>
    </submittedName>
</protein>
<evidence type="ECO:0000259" key="2">
    <source>
        <dbReference type="Pfam" id="PF24626"/>
    </source>
</evidence>
<evidence type="ECO:0000313" key="3">
    <source>
        <dbReference type="EMBL" id="GEU92981.1"/>
    </source>
</evidence>
<feature type="region of interest" description="Disordered" evidence="1">
    <location>
        <begin position="150"/>
        <end position="169"/>
    </location>
</feature>
<dbReference type="EMBL" id="BKCJ010010751">
    <property type="protein sequence ID" value="GEU92981.1"/>
    <property type="molecule type" value="Genomic_DNA"/>
</dbReference>
<dbReference type="InterPro" id="IPR036397">
    <property type="entry name" value="RNaseH_sf"/>
</dbReference>
<evidence type="ECO:0000256" key="1">
    <source>
        <dbReference type="SAM" id="MobiDB-lite"/>
    </source>
</evidence>